<dbReference type="EMBL" id="CP018099">
    <property type="protein sequence ID" value="APF18618.1"/>
    <property type="molecule type" value="Genomic_DNA"/>
</dbReference>
<reference evidence="3 4" key="1">
    <citation type="submission" date="2011-09" db="EMBL/GenBank/DDBJ databases">
        <title>The permanent draft genome of Caldithrix abyssi DSM 13497.</title>
        <authorList>
            <consortium name="US DOE Joint Genome Institute (JGI-PGF)"/>
            <person name="Lucas S."/>
            <person name="Han J."/>
            <person name="Lapidus A."/>
            <person name="Bruce D."/>
            <person name="Goodwin L."/>
            <person name="Pitluck S."/>
            <person name="Peters L."/>
            <person name="Kyrpides N."/>
            <person name="Mavromatis K."/>
            <person name="Ivanova N."/>
            <person name="Mikhailova N."/>
            <person name="Chertkov O."/>
            <person name="Detter J.C."/>
            <person name="Tapia R."/>
            <person name="Han C."/>
            <person name="Land M."/>
            <person name="Hauser L."/>
            <person name="Markowitz V."/>
            <person name="Cheng J.-F."/>
            <person name="Hugenholtz P."/>
            <person name="Woyke T."/>
            <person name="Wu D."/>
            <person name="Spring S."/>
            <person name="Brambilla E."/>
            <person name="Klenk H.-P."/>
            <person name="Eisen J.A."/>
        </authorList>
    </citation>
    <scope>NUCLEOTIDE SEQUENCE [LARGE SCALE GENOMIC DNA]</scope>
    <source>
        <strain evidence="3 4">DSM 13497</strain>
    </source>
</reference>
<dbReference type="Proteomes" id="UP000183868">
    <property type="component" value="Chromosome"/>
</dbReference>
<dbReference type="HOGENOM" id="CLU_159381_1_0_0"/>
<evidence type="ECO:0000313" key="2">
    <source>
        <dbReference type="EMBL" id="APF18618.1"/>
    </source>
</evidence>
<evidence type="ECO:0000256" key="1">
    <source>
        <dbReference type="ARBA" id="ARBA00006018"/>
    </source>
</evidence>
<name>H1XT40_CALAY</name>
<gene>
    <name evidence="2" type="ORF">Cabys_1869</name>
    <name evidence="3" type="ORF">Calab_3001</name>
</gene>
<dbReference type="FunCoup" id="H1XT40">
    <property type="interactions" value="85"/>
</dbReference>
<dbReference type="STRING" id="880073.Cabys_1869"/>
<comment type="similarity">
    <text evidence="1">Belongs to the HupF/HypC family.</text>
</comment>
<dbReference type="InterPro" id="IPR001109">
    <property type="entry name" value="Hydrogenase_HupF/HypC"/>
</dbReference>
<dbReference type="PANTHER" id="PTHR35177">
    <property type="entry name" value="HYDROGENASE MATURATION FACTOR HYBG"/>
    <property type="match status" value="1"/>
</dbReference>
<dbReference type="NCBIfam" id="TIGR00074">
    <property type="entry name" value="hypC_hupF"/>
    <property type="match status" value="1"/>
</dbReference>
<dbReference type="PROSITE" id="PS01097">
    <property type="entry name" value="HUPF_HYPC"/>
    <property type="match status" value="1"/>
</dbReference>
<dbReference type="InParanoid" id="H1XT40"/>
<dbReference type="PRINTS" id="PR00445">
    <property type="entry name" value="HUPFHYPC"/>
</dbReference>
<dbReference type="EMBL" id="CM001402">
    <property type="protein sequence ID" value="EHO42607.1"/>
    <property type="molecule type" value="Genomic_DNA"/>
</dbReference>
<proteinExistence type="inferred from homology"/>
<protein>
    <submittedName>
        <fullName evidence="3">Hydrogenase assembly chaperone hypC/hupF</fullName>
    </submittedName>
    <submittedName>
        <fullName evidence="2">Hydrogenase expression/formation protein HypC</fullName>
    </submittedName>
</protein>
<dbReference type="Gene3D" id="2.30.30.140">
    <property type="match status" value="1"/>
</dbReference>
<sequence length="100" mass="11169">MCLAIPGKVIEIFDEGGLKMGKIDYSGTINKACLAYVPEVEDGQYVIVHAGFAISVMDEDEAEEVFQTFDEMTDALKKEGYRVENEPLSKKKKDEKKKSS</sequence>
<dbReference type="OrthoDB" id="9806017at2"/>
<dbReference type="PaxDb" id="880073-Calab_3001"/>
<evidence type="ECO:0000313" key="3">
    <source>
        <dbReference type="EMBL" id="EHO42607.1"/>
    </source>
</evidence>
<dbReference type="PANTHER" id="PTHR35177:SF2">
    <property type="entry name" value="HYDROGENASE MATURATION FACTOR HYBG"/>
    <property type="match status" value="1"/>
</dbReference>
<reference evidence="2 5" key="2">
    <citation type="submission" date="2016-11" db="EMBL/GenBank/DDBJ databases">
        <title>Genomic analysis of Caldithrix abyssi and proposal of a novel bacterial phylum Caldithrichaeota.</title>
        <authorList>
            <person name="Kublanov I."/>
            <person name="Sigalova O."/>
            <person name="Gavrilov S."/>
            <person name="Lebedinsky A."/>
            <person name="Ivanova N."/>
            <person name="Daum C."/>
            <person name="Reddy T."/>
            <person name="Klenk H.P."/>
            <person name="Goker M."/>
            <person name="Reva O."/>
            <person name="Miroshnichenko M."/>
            <person name="Kyprides N."/>
            <person name="Woyke T."/>
            <person name="Gelfand M."/>
        </authorList>
    </citation>
    <scope>NUCLEOTIDE SEQUENCE [LARGE SCALE GENOMIC DNA]</scope>
    <source>
        <strain evidence="2 5">LF13</strain>
    </source>
</reference>
<dbReference type="RefSeq" id="WP_006929963.1">
    <property type="nucleotide sequence ID" value="NZ_CM001402.1"/>
</dbReference>
<organism evidence="3 4">
    <name type="scientific">Caldithrix abyssi DSM 13497</name>
    <dbReference type="NCBI Taxonomy" id="880073"/>
    <lineage>
        <taxon>Bacteria</taxon>
        <taxon>Pseudomonadati</taxon>
        <taxon>Calditrichota</taxon>
        <taxon>Calditrichia</taxon>
        <taxon>Calditrichales</taxon>
        <taxon>Calditrichaceae</taxon>
        <taxon>Caldithrix</taxon>
    </lineage>
</organism>
<evidence type="ECO:0000313" key="4">
    <source>
        <dbReference type="Proteomes" id="UP000004671"/>
    </source>
</evidence>
<dbReference type="SUPFAM" id="SSF159127">
    <property type="entry name" value="HupF/HypC-like"/>
    <property type="match status" value="1"/>
</dbReference>
<keyword evidence="4" id="KW-1185">Reference proteome</keyword>
<dbReference type="eggNOG" id="COG0298">
    <property type="taxonomic scope" value="Bacteria"/>
</dbReference>
<dbReference type="AlphaFoldDB" id="H1XT40"/>
<dbReference type="GO" id="GO:0051604">
    <property type="term" value="P:protein maturation"/>
    <property type="evidence" value="ECO:0007669"/>
    <property type="project" value="TreeGrafter"/>
</dbReference>
<accession>H1XT40</accession>
<dbReference type="KEGG" id="caby:Cabys_1869"/>
<dbReference type="GO" id="GO:0005506">
    <property type="term" value="F:iron ion binding"/>
    <property type="evidence" value="ECO:0007669"/>
    <property type="project" value="TreeGrafter"/>
</dbReference>
<dbReference type="InterPro" id="IPR019812">
    <property type="entry name" value="Hydgase_assmbl_chp_CS"/>
</dbReference>
<dbReference type="GO" id="GO:1902670">
    <property type="term" value="F:carbon dioxide binding"/>
    <property type="evidence" value="ECO:0007669"/>
    <property type="project" value="TreeGrafter"/>
</dbReference>
<evidence type="ECO:0000313" key="5">
    <source>
        <dbReference type="Proteomes" id="UP000183868"/>
    </source>
</evidence>
<dbReference type="Proteomes" id="UP000004671">
    <property type="component" value="Chromosome"/>
</dbReference>
<dbReference type="Pfam" id="PF01455">
    <property type="entry name" value="HupF_HypC"/>
    <property type="match status" value="1"/>
</dbReference>